<comment type="caution">
    <text evidence="4">The sequence shown here is derived from an EMBL/GenBank/DDBJ whole genome shotgun (WGS) entry which is preliminary data.</text>
</comment>
<evidence type="ECO:0000259" key="3">
    <source>
        <dbReference type="Pfam" id="PF13817"/>
    </source>
</evidence>
<dbReference type="Pfam" id="PF03050">
    <property type="entry name" value="DDE_Tnp_IS66"/>
    <property type="match status" value="1"/>
</dbReference>
<evidence type="ECO:0000313" key="4">
    <source>
        <dbReference type="EMBL" id="RLQ21316.1"/>
    </source>
</evidence>
<dbReference type="Pfam" id="PF13817">
    <property type="entry name" value="DDE_Tnp_IS66_C"/>
    <property type="match status" value="1"/>
</dbReference>
<dbReference type="InterPro" id="IPR004291">
    <property type="entry name" value="Transposase_IS66_central"/>
</dbReference>
<keyword evidence="5" id="KW-1185">Reference proteome</keyword>
<dbReference type="PANTHER" id="PTHR33678">
    <property type="entry name" value="BLL1576 PROTEIN"/>
    <property type="match status" value="1"/>
</dbReference>
<evidence type="ECO:0000259" key="2">
    <source>
        <dbReference type="Pfam" id="PF13007"/>
    </source>
</evidence>
<gene>
    <name evidence="4" type="ORF">DWB85_13520</name>
</gene>
<dbReference type="EMBL" id="QRAN01000014">
    <property type="protein sequence ID" value="RLQ21316.1"/>
    <property type="molecule type" value="Genomic_DNA"/>
</dbReference>
<evidence type="ECO:0000259" key="1">
    <source>
        <dbReference type="Pfam" id="PF03050"/>
    </source>
</evidence>
<feature type="domain" description="Transposase TnpC homeodomain" evidence="2">
    <location>
        <begin position="27"/>
        <end position="83"/>
    </location>
</feature>
<name>A0A3L7DW17_9GAMM</name>
<dbReference type="PANTHER" id="PTHR33678:SF1">
    <property type="entry name" value="BLL1576 PROTEIN"/>
    <property type="match status" value="1"/>
</dbReference>
<dbReference type="InterPro" id="IPR024463">
    <property type="entry name" value="Transposase_TnpC_homeodom"/>
</dbReference>
<feature type="domain" description="Transposase IS66 C-terminal" evidence="3">
    <location>
        <begin position="465"/>
        <end position="501"/>
    </location>
</feature>
<organism evidence="4 5">
    <name type="scientific">Seongchinamella sediminis</name>
    <dbReference type="NCBI Taxonomy" id="2283635"/>
    <lineage>
        <taxon>Bacteria</taxon>
        <taxon>Pseudomonadati</taxon>
        <taxon>Pseudomonadota</taxon>
        <taxon>Gammaproteobacteria</taxon>
        <taxon>Cellvibrionales</taxon>
        <taxon>Halieaceae</taxon>
        <taxon>Seongchinamella</taxon>
    </lineage>
</organism>
<dbReference type="AlphaFoldDB" id="A0A3L7DW17"/>
<feature type="domain" description="Transposase IS66 central" evidence="1">
    <location>
        <begin position="172"/>
        <end position="458"/>
    </location>
</feature>
<protein>
    <submittedName>
        <fullName evidence="4">IS66 family transposase</fullName>
    </submittedName>
</protein>
<accession>A0A3L7DW17</accession>
<proteinExistence type="predicted"/>
<dbReference type="InterPro" id="IPR052344">
    <property type="entry name" value="Transposase-related"/>
</dbReference>
<dbReference type="Pfam" id="PF13007">
    <property type="entry name" value="LZ_Tnp_IS66"/>
    <property type="match status" value="1"/>
</dbReference>
<evidence type="ECO:0000313" key="5">
    <source>
        <dbReference type="Proteomes" id="UP000265509"/>
    </source>
</evidence>
<dbReference type="RefSeq" id="WP_117955572.1">
    <property type="nucleotide sequence ID" value="NZ_QRAN01000014.1"/>
</dbReference>
<reference evidence="4 5" key="1">
    <citation type="submission" date="2018-07" db="EMBL/GenBank/DDBJ databases">
        <title>Halioglobus sp. genome submission.</title>
        <authorList>
            <person name="Ye M.-Q."/>
            <person name="Du Z.-J."/>
        </authorList>
    </citation>
    <scope>NUCLEOTIDE SEQUENCE [LARGE SCALE GENOMIC DNA]</scope>
    <source>
        <strain evidence="4 5">U0301</strain>
    </source>
</reference>
<dbReference type="OrthoDB" id="5722111at2"/>
<dbReference type="InterPro" id="IPR039552">
    <property type="entry name" value="IS66_C"/>
</dbReference>
<dbReference type="Proteomes" id="UP000265509">
    <property type="component" value="Unassembled WGS sequence"/>
</dbReference>
<dbReference type="NCBIfam" id="NF033517">
    <property type="entry name" value="transpos_IS66"/>
    <property type="match status" value="1"/>
</dbReference>
<sequence length="521" mass="58901">MSPAASSPANTTDSAALVQALAAENAQLKRQLAWFKEQLFGSKSEKRVIDNPEQPLLTGLMGEPVKPLPPGEKQKITYERGKAKKNRDEDCVTDSGLRFSPEVPVKTITLDAPELSGPDADQYEIIGYKTSHRLAQHYSAYEVLRFQRPVLKRKDSGTVSTTPAAFNVLDNSIADVSFLVGMLIDKFLYHLPLYRQHQRLTQSGVDLSRGTLTNLCKRSIELLRPIAEAQLAHILQSRVLSMDETPIKAGPTKNRKGKGVMKQGWFWPLMGDQREISFTYSSGRGRAHIESILENLFTGTLVSDGYAAYSSYAARNEQITHANCWVHGRRKFVEAEDDEPELVKQVLDSIGHLYQVETRIRDAKLAGEKKRSFRLEHSKPVVDQLFAWFDQQRQRSELLPSSPFSKAIAYMQNREYALRVFLEDPAVPMDNNHTERALRVVPMGRKNWMFCWTELGAEHVGIIQSLIVTCKLQGIDPATYLVDVLQRVAIHPASKVEELTPRLWKDLFADNPLRSDLTHEH</sequence>